<name>A0A1R3KP38_9ROSI</name>
<reference evidence="2" key="1">
    <citation type="submission" date="2013-09" db="EMBL/GenBank/DDBJ databases">
        <title>Corchorus olitorius genome sequencing.</title>
        <authorList>
            <person name="Alam M."/>
            <person name="Haque M.S."/>
            <person name="Islam M.S."/>
            <person name="Emdad E.M."/>
            <person name="Islam M.M."/>
            <person name="Ahmed B."/>
            <person name="Halim A."/>
            <person name="Hossen Q.M.M."/>
            <person name="Hossain M.Z."/>
            <person name="Ahmed R."/>
            <person name="Khan M.M."/>
            <person name="Islam R."/>
            <person name="Rashid M.M."/>
            <person name="Khan S.A."/>
            <person name="Rahman M.S."/>
            <person name="Alam M."/>
            <person name="Yahiya A.S."/>
            <person name="Khan M.S."/>
            <person name="Azam M.S."/>
            <person name="Haque T."/>
            <person name="Lashkar M.Z.H."/>
            <person name="Akhand A.I."/>
            <person name="Morshed G."/>
            <person name="Roy S."/>
            <person name="Uddin K.S."/>
            <person name="Rabeya T."/>
            <person name="Hossain A.S."/>
            <person name="Chowdhury A."/>
            <person name="Snigdha A.R."/>
            <person name="Mortoza M.S."/>
            <person name="Matin S.A."/>
            <person name="Hoque S.M.E."/>
            <person name="Islam M.K."/>
            <person name="Roy D.K."/>
            <person name="Haider R."/>
            <person name="Moosa M.M."/>
            <person name="Elias S.M."/>
            <person name="Hasan A.M."/>
            <person name="Jahan S."/>
            <person name="Shafiuddin M."/>
            <person name="Mahmood N."/>
            <person name="Shommy N.S."/>
        </authorList>
    </citation>
    <scope>NUCLEOTIDE SEQUENCE [LARGE SCALE GENOMIC DNA]</scope>
    <source>
        <strain evidence="2">cv. O-4</strain>
    </source>
</reference>
<dbReference type="Proteomes" id="UP000187203">
    <property type="component" value="Unassembled WGS sequence"/>
</dbReference>
<dbReference type="AlphaFoldDB" id="A0A1R3KP38"/>
<accession>A0A1R3KP38</accession>
<protein>
    <submittedName>
        <fullName evidence="1">Uncharacterized protein</fullName>
    </submittedName>
</protein>
<proteinExistence type="predicted"/>
<comment type="caution">
    <text evidence="1">The sequence shown here is derived from an EMBL/GenBank/DDBJ whole genome shotgun (WGS) entry which is preliminary data.</text>
</comment>
<evidence type="ECO:0000313" key="1">
    <source>
        <dbReference type="EMBL" id="OMP08768.1"/>
    </source>
</evidence>
<organism evidence="1 2">
    <name type="scientific">Corchorus olitorius</name>
    <dbReference type="NCBI Taxonomy" id="93759"/>
    <lineage>
        <taxon>Eukaryota</taxon>
        <taxon>Viridiplantae</taxon>
        <taxon>Streptophyta</taxon>
        <taxon>Embryophyta</taxon>
        <taxon>Tracheophyta</taxon>
        <taxon>Spermatophyta</taxon>
        <taxon>Magnoliopsida</taxon>
        <taxon>eudicotyledons</taxon>
        <taxon>Gunneridae</taxon>
        <taxon>Pentapetalae</taxon>
        <taxon>rosids</taxon>
        <taxon>malvids</taxon>
        <taxon>Malvales</taxon>
        <taxon>Malvaceae</taxon>
        <taxon>Grewioideae</taxon>
        <taxon>Apeibeae</taxon>
        <taxon>Corchorus</taxon>
    </lineage>
</organism>
<sequence>MEECCFEFEFEAVTISQMKLDSDVPDAVPSALGATRPRLSLGPHDSSLNLERAGQKVAPIDPARWAESSSNHLNAPTRVKSWHYPARRSLLPLPVYLNYIVTLEAADVG</sequence>
<evidence type="ECO:0000313" key="2">
    <source>
        <dbReference type="Proteomes" id="UP000187203"/>
    </source>
</evidence>
<gene>
    <name evidence="1" type="ORF">COLO4_06147</name>
</gene>
<dbReference type="OrthoDB" id="1719170at2759"/>
<keyword evidence="2" id="KW-1185">Reference proteome</keyword>
<dbReference type="EMBL" id="AWUE01012618">
    <property type="protein sequence ID" value="OMP08768.1"/>
    <property type="molecule type" value="Genomic_DNA"/>
</dbReference>